<protein>
    <submittedName>
        <fullName evidence="1">Uncharacterized protein</fullName>
    </submittedName>
</protein>
<comment type="caution">
    <text evidence="1">The sequence shown here is derived from an EMBL/GenBank/DDBJ whole genome shotgun (WGS) entry which is preliminary data.</text>
</comment>
<proteinExistence type="predicted"/>
<sequence>MPIDLASLRKLESPSPSMLAQPLDDAERVAVIVRLHAGTAAPDCLSCGRSIAPGIVTAEIAAADLAGLEADPAVRSIALSRPLQSS</sequence>
<dbReference type="OrthoDB" id="8481257at2"/>
<name>A0A2B8B6E9_9PROT</name>
<evidence type="ECO:0000313" key="1">
    <source>
        <dbReference type="EMBL" id="PGH53380.1"/>
    </source>
</evidence>
<dbReference type="RefSeq" id="WP_098739458.1">
    <property type="nucleotide sequence ID" value="NZ_PDKW01000043.1"/>
</dbReference>
<organism evidence="1 2">
    <name type="scientific">Azospirillum palustre</name>
    <dbReference type="NCBI Taxonomy" id="2044885"/>
    <lineage>
        <taxon>Bacteria</taxon>
        <taxon>Pseudomonadati</taxon>
        <taxon>Pseudomonadota</taxon>
        <taxon>Alphaproteobacteria</taxon>
        <taxon>Rhodospirillales</taxon>
        <taxon>Azospirillaceae</taxon>
        <taxon>Azospirillum</taxon>
    </lineage>
</organism>
<dbReference type="AlphaFoldDB" id="A0A2B8B6E9"/>
<accession>A0A2B8B6E9</accession>
<dbReference type="EMBL" id="PDKW01000043">
    <property type="protein sequence ID" value="PGH53380.1"/>
    <property type="molecule type" value="Genomic_DNA"/>
</dbReference>
<keyword evidence="2" id="KW-1185">Reference proteome</keyword>
<gene>
    <name evidence="1" type="ORF">CRT60_26175</name>
</gene>
<dbReference type="Proteomes" id="UP000225379">
    <property type="component" value="Unassembled WGS sequence"/>
</dbReference>
<evidence type="ECO:0000313" key="2">
    <source>
        <dbReference type="Proteomes" id="UP000225379"/>
    </source>
</evidence>
<reference evidence="2" key="1">
    <citation type="submission" date="2017-10" db="EMBL/GenBank/DDBJ databases">
        <authorList>
            <person name="Kravchenko I.K."/>
            <person name="Grouzdev D.S."/>
        </authorList>
    </citation>
    <scope>NUCLEOTIDE SEQUENCE [LARGE SCALE GENOMIC DNA]</scope>
    <source>
        <strain evidence="2">B2</strain>
    </source>
</reference>